<dbReference type="InterPro" id="IPR050950">
    <property type="entry name" value="HTH-type_LysR_regulators"/>
</dbReference>
<sequence>MTPTIKQLRAFALVCRFGVLTRAADEMFITQPAVSVLIRQMEEALGLRLFDRTSRSMRPTAAAHEILPTVERMLRDLESIQSSVKELAGRERGQLRFAATPSIAAAIVPKLLAEYRALYPNIEVSLDDAAPDRLTASTLTGDVEFGIGTISDRPEGITLQCLARDNLCAICRKDSALAKKRRVSWKDALQYPWIGIKSTSGIRKLIDETLFTLGTRKAVEYEVSYMTTGLSMVQAGLGVAIFPGILLGSFPHRDLVARRLEAPLVTRDVNLIRRAEHSLSPAAESFIELWYKRIGKPADL</sequence>
<evidence type="ECO:0000256" key="2">
    <source>
        <dbReference type="ARBA" id="ARBA00023015"/>
    </source>
</evidence>
<organism evidence="6 7">
    <name type="scientific">Paraburkholderia monticola</name>
    <dbReference type="NCBI Taxonomy" id="1399968"/>
    <lineage>
        <taxon>Bacteria</taxon>
        <taxon>Pseudomonadati</taxon>
        <taxon>Pseudomonadota</taxon>
        <taxon>Betaproteobacteria</taxon>
        <taxon>Burkholderiales</taxon>
        <taxon>Burkholderiaceae</taxon>
        <taxon>Paraburkholderia</taxon>
    </lineage>
</organism>
<dbReference type="STRING" id="1399968.CI15_18840"/>
<evidence type="ECO:0000256" key="1">
    <source>
        <dbReference type="ARBA" id="ARBA00009437"/>
    </source>
</evidence>
<evidence type="ECO:0000313" key="6">
    <source>
        <dbReference type="EMBL" id="KXU86496.1"/>
    </source>
</evidence>
<dbReference type="Gene3D" id="3.40.190.290">
    <property type="match status" value="1"/>
</dbReference>
<dbReference type="InterPro" id="IPR036390">
    <property type="entry name" value="WH_DNA-bd_sf"/>
</dbReference>
<dbReference type="AlphaFoldDB" id="A0A149PNN8"/>
<keyword evidence="2" id="KW-0805">Transcription regulation</keyword>
<dbReference type="SUPFAM" id="SSF46785">
    <property type="entry name" value="Winged helix' DNA-binding domain"/>
    <property type="match status" value="1"/>
</dbReference>
<dbReference type="CDD" id="cd08440">
    <property type="entry name" value="PBP2_LTTR_like_4"/>
    <property type="match status" value="1"/>
</dbReference>
<dbReference type="RefSeq" id="WP_062129784.1">
    <property type="nucleotide sequence ID" value="NZ_LRBG01000022.1"/>
</dbReference>
<dbReference type="FunFam" id="1.10.10.10:FF:000001">
    <property type="entry name" value="LysR family transcriptional regulator"/>
    <property type="match status" value="1"/>
</dbReference>
<dbReference type="PRINTS" id="PR00039">
    <property type="entry name" value="HTHLYSR"/>
</dbReference>
<dbReference type="PANTHER" id="PTHR30419:SF8">
    <property type="entry name" value="NITROGEN ASSIMILATION TRANSCRIPTIONAL ACTIVATOR-RELATED"/>
    <property type="match status" value="1"/>
</dbReference>
<dbReference type="Pfam" id="PF00126">
    <property type="entry name" value="HTH_1"/>
    <property type="match status" value="1"/>
</dbReference>
<gene>
    <name evidence="6" type="ORF">CI15_18840</name>
</gene>
<keyword evidence="7" id="KW-1185">Reference proteome</keyword>
<name>A0A149PNN8_9BURK</name>
<proteinExistence type="inferred from homology"/>
<protein>
    <recommendedName>
        <fullName evidence="5">HTH lysR-type domain-containing protein</fullName>
    </recommendedName>
</protein>
<dbReference type="EMBL" id="LRBG01000022">
    <property type="protein sequence ID" value="KXU86496.1"/>
    <property type="molecule type" value="Genomic_DNA"/>
</dbReference>
<dbReference type="Proteomes" id="UP000075613">
    <property type="component" value="Unassembled WGS sequence"/>
</dbReference>
<keyword evidence="4" id="KW-0804">Transcription</keyword>
<dbReference type="GO" id="GO:0005829">
    <property type="term" value="C:cytosol"/>
    <property type="evidence" value="ECO:0007669"/>
    <property type="project" value="TreeGrafter"/>
</dbReference>
<dbReference type="PROSITE" id="PS50931">
    <property type="entry name" value="HTH_LYSR"/>
    <property type="match status" value="1"/>
</dbReference>
<dbReference type="InterPro" id="IPR005119">
    <property type="entry name" value="LysR_subst-bd"/>
</dbReference>
<comment type="similarity">
    <text evidence="1">Belongs to the LysR transcriptional regulatory family.</text>
</comment>
<dbReference type="InterPro" id="IPR036388">
    <property type="entry name" value="WH-like_DNA-bd_sf"/>
</dbReference>
<dbReference type="OrthoDB" id="646694at2"/>
<dbReference type="Gene3D" id="1.10.10.10">
    <property type="entry name" value="Winged helix-like DNA-binding domain superfamily/Winged helix DNA-binding domain"/>
    <property type="match status" value="1"/>
</dbReference>
<dbReference type="PANTHER" id="PTHR30419">
    <property type="entry name" value="HTH-TYPE TRANSCRIPTIONAL REGULATOR YBHD"/>
    <property type="match status" value="1"/>
</dbReference>
<dbReference type="Pfam" id="PF03466">
    <property type="entry name" value="LysR_substrate"/>
    <property type="match status" value="1"/>
</dbReference>
<comment type="caution">
    <text evidence="6">The sequence shown here is derived from an EMBL/GenBank/DDBJ whole genome shotgun (WGS) entry which is preliminary data.</text>
</comment>
<evidence type="ECO:0000259" key="5">
    <source>
        <dbReference type="PROSITE" id="PS50931"/>
    </source>
</evidence>
<evidence type="ECO:0000313" key="7">
    <source>
        <dbReference type="Proteomes" id="UP000075613"/>
    </source>
</evidence>
<evidence type="ECO:0000256" key="4">
    <source>
        <dbReference type="ARBA" id="ARBA00023163"/>
    </source>
</evidence>
<keyword evidence="3" id="KW-0238">DNA-binding</keyword>
<feature type="domain" description="HTH lysR-type" evidence="5">
    <location>
        <begin position="3"/>
        <end position="60"/>
    </location>
</feature>
<dbReference type="InterPro" id="IPR000847">
    <property type="entry name" value="LysR_HTH_N"/>
</dbReference>
<dbReference type="GO" id="GO:0003677">
    <property type="term" value="F:DNA binding"/>
    <property type="evidence" value="ECO:0007669"/>
    <property type="project" value="UniProtKB-KW"/>
</dbReference>
<reference evidence="6 7" key="1">
    <citation type="journal article" date="2015" name="Int. J. Syst. Evol. Microbiol.">
        <title>Burkholderia monticola sp. nov., isolated from mountain soil.</title>
        <authorList>
            <person name="Baek I."/>
            <person name="Seo B."/>
            <person name="Lee I."/>
            <person name="Yi H."/>
            <person name="Chun J."/>
        </authorList>
    </citation>
    <scope>NUCLEOTIDE SEQUENCE [LARGE SCALE GENOMIC DNA]</scope>
    <source>
        <strain evidence="6 7">JC2948</strain>
    </source>
</reference>
<dbReference type="GO" id="GO:0003700">
    <property type="term" value="F:DNA-binding transcription factor activity"/>
    <property type="evidence" value="ECO:0007669"/>
    <property type="project" value="InterPro"/>
</dbReference>
<dbReference type="SUPFAM" id="SSF53850">
    <property type="entry name" value="Periplasmic binding protein-like II"/>
    <property type="match status" value="1"/>
</dbReference>
<accession>A0A149PNN8</accession>
<evidence type="ECO:0000256" key="3">
    <source>
        <dbReference type="ARBA" id="ARBA00023125"/>
    </source>
</evidence>